<dbReference type="RefSeq" id="WP_222980165.1">
    <property type="nucleotide sequence ID" value="NZ_JAINVZ010000016.1"/>
</dbReference>
<protein>
    <submittedName>
        <fullName evidence="3">Uncharacterized protein</fullName>
    </submittedName>
</protein>
<evidence type="ECO:0000256" key="1">
    <source>
        <dbReference type="SAM" id="MobiDB-lite"/>
    </source>
</evidence>
<proteinExistence type="predicted"/>
<feature type="region of interest" description="Disordered" evidence="1">
    <location>
        <begin position="257"/>
        <end position="280"/>
    </location>
</feature>
<gene>
    <name evidence="3" type="ORF">K7472_21605</name>
</gene>
<dbReference type="InterPro" id="IPR006311">
    <property type="entry name" value="TAT_signal"/>
</dbReference>
<keyword evidence="4" id="KW-1185">Reference proteome</keyword>
<name>A0ABS7QW17_9ACTN</name>
<reference evidence="3 4" key="1">
    <citation type="submission" date="2021-08" db="EMBL/GenBank/DDBJ databases">
        <title>Streptomyces sp. PTM05 isolated from lichen.</title>
        <authorList>
            <person name="Somphong A."/>
            <person name="Phongsopitanun W."/>
            <person name="Tanasupawat S."/>
        </authorList>
    </citation>
    <scope>NUCLEOTIDE SEQUENCE [LARGE SCALE GENOMIC DNA]</scope>
    <source>
        <strain evidence="3 4">Ptm05</strain>
    </source>
</reference>
<feature type="chain" id="PRO_5045522289" evidence="2">
    <location>
        <begin position="35"/>
        <end position="325"/>
    </location>
</feature>
<feature type="signal peptide" evidence="2">
    <location>
        <begin position="1"/>
        <end position="34"/>
    </location>
</feature>
<comment type="caution">
    <text evidence="3">The sequence shown here is derived from an EMBL/GenBank/DDBJ whole genome shotgun (WGS) entry which is preliminary data.</text>
</comment>
<evidence type="ECO:0000256" key="2">
    <source>
        <dbReference type="SAM" id="SignalP"/>
    </source>
</evidence>
<dbReference type="PROSITE" id="PS51318">
    <property type="entry name" value="TAT"/>
    <property type="match status" value="1"/>
</dbReference>
<evidence type="ECO:0000313" key="4">
    <source>
        <dbReference type="Proteomes" id="UP001198565"/>
    </source>
</evidence>
<sequence length="325" mass="31438">MNATTPRATALRVLGAAALATAALGLAGAGTASATTPEAVTPEAAAQAAATPAAPQALTASQVSAGRAVAGNQATLAVLGKFFAADPDHGSARARAAAGTAAAPRLSGASVTVYTLDPAFVAGTPGAAVAQPSYVATDAVSATGQTASVWTARTAKGWQVVNIASGDDETAYTAKAHGDGTVFREPQINAWYVLRGDRVLPLDTEATAVVGAHGTTVAAYQRHVRTAYGHMLPGSAYDKQGYAGGFGNTAPDAAARAATRSAAGGQAGDQAGHGTASRTAAASAAGHGTAGVGATGTAALAGGGAVLTLAAALGGRALRRRSGRA</sequence>
<keyword evidence="2" id="KW-0732">Signal</keyword>
<dbReference type="EMBL" id="JAINVZ010000016">
    <property type="protein sequence ID" value="MBY8887413.1"/>
    <property type="molecule type" value="Genomic_DNA"/>
</dbReference>
<organism evidence="3 4">
    <name type="scientific">Streptantibioticus parmotrematis</name>
    <dbReference type="NCBI Taxonomy" id="2873249"/>
    <lineage>
        <taxon>Bacteria</taxon>
        <taxon>Bacillati</taxon>
        <taxon>Actinomycetota</taxon>
        <taxon>Actinomycetes</taxon>
        <taxon>Kitasatosporales</taxon>
        <taxon>Streptomycetaceae</taxon>
        <taxon>Streptantibioticus</taxon>
    </lineage>
</organism>
<evidence type="ECO:0000313" key="3">
    <source>
        <dbReference type="EMBL" id="MBY8887413.1"/>
    </source>
</evidence>
<accession>A0ABS7QW17</accession>
<dbReference type="Proteomes" id="UP001198565">
    <property type="component" value="Unassembled WGS sequence"/>
</dbReference>